<organism evidence="1 2">
    <name type="scientific">Pseudomonas floridensis</name>
    <dbReference type="NCBI Taxonomy" id="1958950"/>
    <lineage>
        <taxon>Bacteria</taxon>
        <taxon>Pseudomonadati</taxon>
        <taxon>Pseudomonadota</taxon>
        <taxon>Gammaproteobacteria</taxon>
        <taxon>Pseudomonadales</taxon>
        <taxon>Pseudomonadaceae</taxon>
        <taxon>Pseudomonas</taxon>
    </lineage>
</organism>
<name>A0A1X0N8X2_9PSED</name>
<proteinExistence type="predicted"/>
<dbReference type="AlphaFoldDB" id="A0A1X0N8X2"/>
<sequence length="164" mass="18195">MNPPSEAPKHPAVAELDRVYSSLVDRAEELRDSFFQTALSLHAGKPGHIPIVIRIRQSSPNAVTIEWAKVILPRLKEGEAKKPRVIRTINKGQGSKYLVSSFSFVKEPLKNIVRAYETQLAEIRETCSVIQRVRRQLVPAVKKAGVVDASIAAFITHDYPAASD</sequence>
<comment type="caution">
    <text evidence="1">The sequence shown here is derived from an EMBL/GenBank/DDBJ whole genome shotgun (WGS) entry which is preliminary data.</text>
</comment>
<protein>
    <submittedName>
        <fullName evidence="1">Uncharacterized protein</fullName>
    </submittedName>
</protein>
<reference evidence="2" key="1">
    <citation type="submission" date="2017-02" db="EMBL/GenBank/DDBJ databases">
        <title>Pseudomonas floridae sp. nov., a novel pathogenic bacterial species isolated from tomato.</title>
        <authorList>
            <person name="Timilsina S."/>
            <person name="Vallad G.E."/>
            <person name="Jones J.B."/>
        </authorList>
    </citation>
    <scope>NUCLEOTIDE SEQUENCE [LARGE SCALE GENOMIC DNA]</scope>
    <source>
        <strain evidence="2">GEV388</strain>
    </source>
</reference>
<dbReference type="Pfam" id="PF19456">
    <property type="entry name" value="MobI"/>
    <property type="match status" value="1"/>
</dbReference>
<evidence type="ECO:0000313" key="1">
    <source>
        <dbReference type="EMBL" id="ORC60245.1"/>
    </source>
</evidence>
<dbReference type="Proteomes" id="UP000192815">
    <property type="component" value="Unassembled WGS sequence"/>
</dbReference>
<dbReference type="EMBL" id="MUIO01000021">
    <property type="protein sequence ID" value="ORC60245.1"/>
    <property type="molecule type" value="Genomic_DNA"/>
</dbReference>
<keyword evidence="2" id="KW-1185">Reference proteome</keyword>
<gene>
    <name evidence="1" type="ORF">BZK31_07995</name>
</gene>
<accession>A0A1X0N8X2</accession>
<dbReference type="RefSeq" id="WP_083182193.1">
    <property type="nucleotide sequence ID" value="NZ_CBCRZR010000007.1"/>
</dbReference>
<evidence type="ECO:0000313" key="2">
    <source>
        <dbReference type="Proteomes" id="UP000192815"/>
    </source>
</evidence>
<dbReference type="InterPro" id="IPR045809">
    <property type="entry name" value="MobI"/>
</dbReference>
<dbReference type="OrthoDB" id="6860719at2"/>